<dbReference type="Proteomes" id="UP000033996">
    <property type="component" value="Unassembled WGS sequence"/>
</dbReference>
<dbReference type="SUPFAM" id="SSF53448">
    <property type="entry name" value="Nucleotide-diphospho-sugar transferases"/>
    <property type="match status" value="1"/>
</dbReference>
<evidence type="ECO:0000259" key="1">
    <source>
        <dbReference type="Pfam" id="PF00535"/>
    </source>
</evidence>
<reference evidence="2 3" key="1">
    <citation type="journal article" date="2015" name="Nature">
        <title>rRNA introns, odd ribosomes, and small enigmatic genomes across a large radiation of phyla.</title>
        <authorList>
            <person name="Brown C.T."/>
            <person name="Hug L.A."/>
            <person name="Thomas B.C."/>
            <person name="Sharon I."/>
            <person name="Castelle C.J."/>
            <person name="Singh A."/>
            <person name="Wilkins M.J."/>
            <person name="Williams K.H."/>
            <person name="Banfield J.F."/>
        </authorList>
    </citation>
    <scope>NUCLEOTIDE SEQUENCE [LARGE SCALE GENOMIC DNA]</scope>
</reference>
<dbReference type="InterPro" id="IPR001173">
    <property type="entry name" value="Glyco_trans_2-like"/>
</dbReference>
<sequence>MDDIRIQIVNFKTKRYLLECLASVAEDLKSFSDKYSVAILDNASGDDLSDLSSQFPQLKIEIHQTEKNLGFGAGHNLLAKQGEAQWLLLLNPDMRFIQPETIRRLICCARDSQADVVGPRLQTEQGTTQWWDHGELHGLRAWVALNSGNSFWQERKELTSVAWVSGAVFLISKDKFDWLGGFDEQFFLYKEEEELCWRFRATGGKVVYDPTITVFHHGGVVAKKSECIEKSVAYFLEEHFKNRRSYPLLKILNRMMH</sequence>
<comment type="caution">
    <text evidence="2">The sequence shown here is derived from an EMBL/GenBank/DDBJ whole genome shotgun (WGS) entry which is preliminary data.</text>
</comment>
<accession>A0A837HPB5</accession>
<proteinExistence type="predicted"/>
<evidence type="ECO:0000313" key="2">
    <source>
        <dbReference type="EMBL" id="KKR07427.1"/>
    </source>
</evidence>
<dbReference type="PANTHER" id="PTHR43179">
    <property type="entry name" value="RHAMNOSYLTRANSFERASE WBBL"/>
    <property type="match status" value="1"/>
</dbReference>
<feature type="domain" description="Glycosyltransferase 2-like" evidence="1">
    <location>
        <begin position="8"/>
        <end position="159"/>
    </location>
</feature>
<dbReference type="GO" id="GO:0016740">
    <property type="term" value="F:transferase activity"/>
    <property type="evidence" value="ECO:0007669"/>
    <property type="project" value="UniProtKB-KW"/>
</dbReference>
<dbReference type="InterPro" id="IPR029044">
    <property type="entry name" value="Nucleotide-diphossugar_trans"/>
</dbReference>
<name>A0A837HPB5_9BACT</name>
<dbReference type="CDD" id="cd04186">
    <property type="entry name" value="GT_2_like_c"/>
    <property type="match status" value="1"/>
</dbReference>
<gene>
    <name evidence="2" type="ORF">UT35_C0025G0006</name>
</gene>
<organism evidence="2 3">
    <name type="scientific">Candidatus Yanofskybacteria bacterium GW2011_GWD1_39_16</name>
    <dbReference type="NCBI Taxonomy" id="1619030"/>
    <lineage>
        <taxon>Bacteria</taxon>
        <taxon>Candidatus Yanofskyibacteriota</taxon>
    </lineage>
</organism>
<dbReference type="Gene3D" id="3.90.550.10">
    <property type="entry name" value="Spore Coat Polysaccharide Biosynthesis Protein SpsA, Chain A"/>
    <property type="match status" value="1"/>
</dbReference>
<evidence type="ECO:0000313" key="3">
    <source>
        <dbReference type="Proteomes" id="UP000033996"/>
    </source>
</evidence>
<dbReference type="PANTHER" id="PTHR43179:SF7">
    <property type="entry name" value="RHAMNOSYLTRANSFERASE WBBL"/>
    <property type="match status" value="1"/>
</dbReference>
<dbReference type="Pfam" id="PF00535">
    <property type="entry name" value="Glycos_transf_2"/>
    <property type="match status" value="1"/>
</dbReference>
<protein>
    <submittedName>
        <fullName evidence="2">Glycosyl transferase group 2 family protein</fullName>
    </submittedName>
</protein>
<keyword evidence="2" id="KW-0808">Transferase</keyword>
<dbReference type="EMBL" id="LBWL01000025">
    <property type="protein sequence ID" value="KKR07427.1"/>
    <property type="molecule type" value="Genomic_DNA"/>
</dbReference>
<dbReference type="AlphaFoldDB" id="A0A837HPB5"/>